<dbReference type="Proteomes" id="UP000646244">
    <property type="component" value="Unassembled WGS sequence"/>
</dbReference>
<dbReference type="PANTHER" id="PTHR30154:SF34">
    <property type="entry name" value="TRANSCRIPTIONAL REGULATOR AZLB"/>
    <property type="match status" value="1"/>
</dbReference>
<evidence type="ECO:0000256" key="3">
    <source>
        <dbReference type="ARBA" id="ARBA00023163"/>
    </source>
</evidence>
<feature type="region of interest" description="Disordered" evidence="4">
    <location>
        <begin position="324"/>
        <end position="343"/>
    </location>
</feature>
<dbReference type="InterPro" id="IPR036390">
    <property type="entry name" value="WH_DNA-bd_sf"/>
</dbReference>
<sequence>MDSVISDLDVLDRQLAHALQIDGRAPFSRIAAAVGSSDRTVARRYHRLRSAGALRVVGLPEARSLGYVDWCVRIQCTPDASVAIATALAERDDTSWVGLASGGTEITCITRARAGSAHGSMLLSKLPRTPRITAVTAHCMLRAVAGTAGWPGRTAALDEQQIAQLSRPPAAPHSRDVVLTAADHRLFAVLATDGRAAVRDLTAATGWSESTVRRRIDELHAAGVLYFDVDIEPRLYGFTHEAVLWLTVAPAELGAVAEALAGHSEVAFAAAVTGPSNMMVCVVARDADALYDYLATQIGALPGVRAAETMPVTRHIKRAGRLLVPPATADGRPRGSRTPGGGR</sequence>
<keyword evidence="1" id="KW-0805">Transcription regulation</keyword>
<dbReference type="SUPFAM" id="SSF46785">
    <property type="entry name" value="Winged helix' DNA-binding domain"/>
    <property type="match status" value="2"/>
</dbReference>
<dbReference type="PRINTS" id="PR00033">
    <property type="entry name" value="HTHASNC"/>
</dbReference>
<dbReference type="AlphaFoldDB" id="A0A918WLZ4"/>
<dbReference type="Gene3D" id="1.10.10.10">
    <property type="entry name" value="Winged helix-like DNA-binding domain superfamily/Winged helix DNA-binding domain"/>
    <property type="match status" value="2"/>
</dbReference>
<dbReference type="InterPro" id="IPR011008">
    <property type="entry name" value="Dimeric_a/b-barrel"/>
</dbReference>
<keyword evidence="2" id="KW-0238">DNA-binding</keyword>
<evidence type="ECO:0000313" key="8">
    <source>
        <dbReference type="Proteomes" id="UP000646244"/>
    </source>
</evidence>
<evidence type="ECO:0000256" key="1">
    <source>
        <dbReference type="ARBA" id="ARBA00023015"/>
    </source>
</evidence>
<dbReference type="PANTHER" id="PTHR30154">
    <property type="entry name" value="LEUCINE-RESPONSIVE REGULATORY PROTEIN"/>
    <property type="match status" value="1"/>
</dbReference>
<name>A0A918WLZ4_STRCJ</name>
<dbReference type="InterPro" id="IPR000485">
    <property type="entry name" value="AsnC-type_HTH_dom"/>
</dbReference>
<protein>
    <submittedName>
        <fullName evidence="7">AsnC family transcriptional regulator</fullName>
    </submittedName>
</protein>
<dbReference type="SMART" id="SM00344">
    <property type="entry name" value="HTH_ASNC"/>
    <property type="match status" value="2"/>
</dbReference>
<dbReference type="Pfam" id="PF13404">
    <property type="entry name" value="HTH_AsnC-type"/>
    <property type="match status" value="2"/>
</dbReference>
<dbReference type="SUPFAM" id="SSF54909">
    <property type="entry name" value="Dimeric alpha+beta barrel"/>
    <property type="match status" value="1"/>
</dbReference>
<evidence type="ECO:0000256" key="2">
    <source>
        <dbReference type="ARBA" id="ARBA00023125"/>
    </source>
</evidence>
<comment type="caution">
    <text evidence="7">The sequence shown here is derived from an EMBL/GenBank/DDBJ whole genome shotgun (WGS) entry which is preliminary data.</text>
</comment>
<dbReference type="InterPro" id="IPR019888">
    <property type="entry name" value="Tscrpt_reg_AsnC-like"/>
</dbReference>
<reference evidence="7" key="2">
    <citation type="submission" date="2020-09" db="EMBL/GenBank/DDBJ databases">
        <authorList>
            <person name="Sun Q."/>
            <person name="Ohkuma M."/>
        </authorList>
    </citation>
    <scope>NUCLEOTIDE SEQUENCE</scope>
    <source>
        <strain evidence="7">JCM 4633</strain>
    </source>
</reference>
<evidence type="ECO:0000313" key="7">
    <source>
        <dbReference type="EMBL" id="GHC58608.1"/>
    </source>
</evidence>
<evidence type="ECO:0000256" key="4">
    <source>
        <dbReference type="SAM" id="MobiDB-lite"/>
    </source>
</evidence>
<feature type="domain" description="Transcription regulator AsnC/Lrp ligand binding" evidence="5">
    <location>
        <begin position="245"/>
        <end position="314"/>
    </location>
</feature>
<organism evidence="7 8">
    <name type="scientific">Streptomyces cinnamoneus</name>
    <name type="common">Streptoverticillium cinnamoneum</name>
    <dbReference type="NCBI Taxonomy" id="53446"/>
    <lineage>
        <taxon>Bacteria</taxon>
        <taxon>Bacillati</taxon>
        <taxon>Actinomycetota</taxon>
        <taxon>Actinomycetes</taxon>
        <taxon>Kitasatosporales</taxon>
        <taxon>Streptomycetaceae</taxon>
        <taxon>Streptomyces</taxon>
        <taxon>Streptomyces cinnamoneus group</taxon>
    </lineage>
</organism>
<evidence type="ECO:0000259" key="5">
    <source>
        <dbReference type="Pfam" id="PF01037"/>
    </source>
</evidence>
<reference evidence="7" key="1">
    <citation type="journal article" date="2014" name="Int. J. Syst. Evol. Microbiol.">
        <title>Complete genome sequence of Corynebacterium casei LMG S-19264T (=DSM 44701T), isolated from a smear-ripened cheese.</title>
        <authorList>
            <consortium name="US DOE Joint Genome Institute (JGI-PGF)"/>
            <person name="Walter F."/>
            <person name="Albersmeier A."/>
            <person name="Kalinowski J."/>
            <person name="Ruckert C."/>
        </authorList>
    </citation>
    <scope>NUCLEOTIDE SEQUENCE</scope>
    <source>
        <strain evidence="7">JCM 4633</strain>
    </source>
</reference>
<feature type="domain" description="HTH asnC-type" evidence="6">
    <location>
        <begin position="181"/>
        <end position="220"/>
    </location>
</feature>
<dbReference type="GO" id="GO:0043565">
    <property type="term" value="F:sequence-specific DNA binding"/>
    <property type="evidence" value="ECO:0007669"/>
    <property type="project" value="InterPro"/>
</dbReference>
<dbReference type="Gene3D" id="3.30.70.920">
    <property type="match status" value="1"/>
</dbReference>
<keyword evidence="3" id="KW-0804">Transcription</keyword>
<dbReference type="RefSeq" id="WP_190111135.1">
    <property type="nucleotide sequence ID" value="NZ_BMVB01000013.1"/>
</dbReference>
<gene>
    <name evidence="7" type="primary">asnC</name>
    <name evidence="7" type="ORF">GCM10010507_39150</name>
</gene>
<feature type="domain" description="HTH asnC-type" evidence="6">
    <location>
        <begin position="8"/>
        <end position="49"/>
    </location>
</feature>
<evidence type="ECO:0000259" key="6">
    <source>
        <dbReference type="Pfam" id="PF13404"/>
    </source>
</evidence>
<dbReference type="GO" id="GO:0005829">
    <property type="term" value="C:cytosol"/>
    <property type="evidence" value="ECO:0007669"/>
    <property type="project" value="TreeGrafter"/>
</dbReference>
<dbReference type="EMBL" id="BMVB01000013">
    <property type="protein sequence ID" value="GHC58608.1"/>
    <property type="molecule type" value="Genomic_DNA"/>
</dbReference>
<dbReference type="InterPro" id="IPR019887">
    <property type="entry name" value="Tscrpt_reg_AsnC/Lrp_C"/>
</dbReference>
<proteinExistence type="predicted"/>
<dbReference type="Pfam" id="PF01037">
    <property type="entry name" value="AsnC_trans_reg"/>
    <property type="match status" value="1"/>
</dbReference>
<dbReference type="InterPro" id="IPR036388">
    <property type="entry name" value="WH-like_DNA-bd_sf"/>
</dbReference>
<dbReference type="GO" id="GO:0043200">
    <property type="term" value="P:response to amino acid"/>
    <property type="evidence" value="ECO:0007669"/>
    <property type="project" value="TreeGrafter"/>
</dbReference>
<accession>A0A918WLZ4</accession>